<gene>
    <name evidence="1" type="ORF">NSPZN2_130083</name>
</gene>
<reference evidence="1 2" key="1">
    <citation type="submission" date="2021-02" db="EMBL/GenBank/DDBJ databases">
        <authorList>
            <person name="Han P."/>
        </authorList>
    </citation>
    <scope>NUCLEOTIDE SEQUENCE [LARGE SCALE GENOMIC DNA]</scope>
    <source>
        <strain evidence="1">Candidatus Nitrospira sp. ZN2</strain>
    </source>
</reference>
<name>A0ABM8R9Z3_9BACT</name>
<keyword evidence="2" id="KW-1185">Reference proteome</keyword>
<dbReference type="RefSeq" id="WP_213042019.1">
    <property type="nucleotide sequence ID" value="NZ_CAJNBJ010000005.1"/>
</dbReference>
<sequence>MSDSTVMIDLRVTIRNHQNLGMLPCEGGPGRRFQVLVSEVVVVVLREVVNLLCLEGLTTHLLMSMDEGTPYVGLHIDHPHTILWIYPSPSTSEVMSSVRGGLYLDYNCDRTLPYRGLTLAVLETVLVEQLRLVLCPPQPIV</sequence>
<organism evidence="1 2">
    <name type="scientific">Nitrospira defluvii</name>
    <dbReference type="NCBI Taxonomy" id="330214"/>
    <lineage>
        <taxon>Bacteria</taxon>
        <taxon>Pseudomonadati</taxon>
        <taxon>Nitrospirota</taxon>
        <taxon>Nitrospiria</taxon>
        <taxon>Nitrospirales</taxon>
        <taxon>Nitrospiraceae</taxon>
        <taxon>Nitrospira</taxon>
    </lineage>
</organism>
<evidence type="ECO:0000313" key="2">
    <source>
        <dbReference type="Proteomes" id="UP000675880"/>
    </source>
</evidence>
<accession>A0ABM8R9Z3</accession>
<comment type="caution">
    <text evidence="1">The sequence shown here is derived from an EMBL/GenBank/DDBJ whole genome shotgun (WGS) entry which is preliminary data.</text>
</comment>
<protein>
    <submittedName>
        <fullName evidence="1">Uncharacterized protein</fullName>
    </submittedName>
</protein>
<proteinExistence type="predicted"/>
<dbReference type="EMBL" id="CAJNBJ010000005">
    <property type="protein sequence ID" value="CAE6740819.1"/>
    <property type="molecule type" value="Genomic_DNA"/>
</dbReference>
<dbReference type="Proteomes" id="UP000675880">
    <property type="component" value="Unassembled WGS sequence"/>
</dbReference>
<evidence type="ECO:0000313" key="1">
    <source>
        <dbReference type="EMBL" id="CAE6740819.1"/>
    </source>
</evidence>